<dbReference type="Pfam" id="PF14470">
    <property type="entry name" value="bPH_3"/>
    <property type="match status" value="1"/>
</dbReference>
<evidence type="ECO:0000259" key="1">
    <source>
        <dbReference type="Pfam" id="PF14470"/>
    </source>
</evidence>
<dbReference type="Proteomes" id="UP000618382">
    <property type="component" value="Unassembled WGS sequence"/>
</dbReference>
<proteinExistence type="predicted"/>
<dbReference type="Gene3D" id="2.30.29.50">
    <property type="entry name" value="Bacterial Pleckstrin homology domain"/>
    <property type="match status" value="1"/>
</dbReference>
<name>A0A7Y9FDA1_9CELL</name>
<evidence type="ECO:0000313" key="5">
    <source>
        <dbReference type="Proteomes" id="UP000618382"/>
    </source>
</evidence>
<dbReference type="InterPro" id="IPR037063">
    <property type="entry name" value="PHb_sf"/>
</dbReference>
<dbReference type="AlphaFoldDB" id="A0A7Y9FDA1"/>
<evidence type="ECO:0000313" key="3">
    <source>
        <dbReference type="EMBL" id="NYD85050.1"/>
    </source>
</evidence>
<dbReference type="Proteomes" id="UP000577956">
    <property type="component" value="Unassembled WGS sequence"/>
</dbReference>
<comment type="caution">
    <text evidence="3">The sequence shown here is derived from an EMBL/GenBank/DDBJ whole genome shotgun (WGS) entry which is preliminary data.</text>
</comment>
<dbReference type="SUPFAM" id="SSF50729">
    <property type="entry name" value="PH domain-like"/>
    <property type="match status" value="1"/>
</dbReference>
<reference evidence="2 5" key="2">
    <citation type="submission" date="2021-01" db="EMBL/GenBank/DDBJ databases">
        <title>Whole genome shotgun sequence of Cellulomonas oligotrophica NBRC 109435.</title>
        <authorList>
            <person name="Komaki H."/>
            <person name="Tamura T."/>
        </authorList>
    </citation>
    <scope>NUCLEOTIDE SEQUENCE [LARGE SCALE GENOMIC DNA]</scope>
    <source>
        <strain evidence="2 5">NBRC 109435</strain>
    </source>
</reference>
<dbReference type="RefSeq" id="WP_140458692.1">
    <property type="nucleotide sequence ID" value="NZ_BAABFI010000003.1"/>
</dbReference>
<dbReference type="InterPro" id="IPR039519">
    <property type="entry name" value="YokE-like_PH"/>
</dbReference>
<sequence>MADVPHDKREQLDKVREGLLEGEQVLAVYDCTGTGTGFVGLTDLRIVFQDNSFVGKRTAITSVPYKQVRSVSIVTDKSWTGGFFSGATIAVDAGGTVHEAEFRGVEKARHVHDVVLHHIVRGR</sequence>
<dbReference type="EMBL" id="BONN01000009">
    <property type="protein sequence ID" value="GIG33755.1"/>
    <property type="molecule type" value="Genomic_DNA"/>
</dbReference>
<gene>
    <name evidence="3" type="ORF">BKA21_000599</name>
    <name evidence="2" type="ORF">Col01nite_29140</name>
</gene>
<evidence type="ECO:0000313" key="4">
    <source>
        <dbReference type="Proteomes" id="UP000577956"/>
    </source>
</evidence>
<organism evidence="3 4">
    <name type="scientific">Cellulomonas oligotrophica</name>
    <dbReference type="NCBI Taxonomy" id="931536"/>
    <lineage>
        <taxon>Bacteria</taxon>
        <taxon>Bacillati</taxon>
        <taxon>Actinomycetota</taxon>
        <taxon>Actinomycetes</taxon>
        <taxon>Micrococcales</taxon>
        <taxon>Cellulomonadaceae</taxon>
        <taxon>Cellulomonas</taxon>
    </lineage>
</organism>
<reference evidence="3 4" key="1">
    <citation type="submission" date="2020-07" db="EMBL/GenBank/DDBJ databases">
        <title>Sequencing the genomes of 1000 actinobacteria strains.</title>
        <authorList>
            <person name="Klenk H.-P."/>
        </authorList>
    </citation>
    <scope>NUCLEOTIDE SEQUENCE [LARGE SCALE GENOMIC DNA]</scope>
    <source>
        <strain evidence="3 4">DSM 24482</strain>
    </source>
</reference>
<feature type="domain" description="YokE-like PH" evidence="1">
    <location>
        <begin position="21"/>
        <end position="73"/>
    </location>
</feature>
<keyword evidence="5" id="KW-1185">Reference proteome</keyword>
<dbReference type="EMBL" id="JACCBK010000001">
    <property type="protein sequence ID" value="NYD85050.1"/>
    <property type="molecule type" value="Genomic_DNA"/>
</dbReference>
<evidence type="ECO:0000313" key="2">
    <source>
        <dbReference type="EMBL" id="GIG33755.1"/>
    </source>
</evidence>
<protein>
    <recommendedName>
        <fullName evidence="1">YokE-like PH domain-containing protein</fullName>
    </recommendedName>
</protein>
<accession>A0A7Y9FDA1</accession>